<keyword evidence="2" id="KW-1185">Reference proteome</keyword>
<dbReference type="Proteomes" id="UP000535501">
    <property type="component" value="Unassembled WGS sequence"/>
</dbReference>
<dbReference type="RefSeq" id="WP_077547489.1">
    <property type="nucleotide sequence ID" value="NZ_CANLQM010000007.1"/>
</dbReference>
<evidence type="ECO:0000313" key="1">
    <source>
        <dbReference type="EMBL" id="MBB6179735.1"/>
    </source>
</evidence>
<dbReference type="EMBL" id="JACHEJ010000003">
    <property type="protein sequence ID" value="MBB6179735.1"/>
    <property type="molecule type" value="Genomic_DNA"/>
</dbReference>
<sequence>MRGRIPSDVLLRPEDLALLERVFAQVIPEHDTHPDELAMLLVRLFQDGVRSEEELLAAAERWFR</sequence>
<evidence type="ECO:0000313" key="2">
    <source>
        <dbReference type="Proteomes" id="UP000535501"/>
    </source>
</evidence>
<protein>
    <submittedName>
        <fullName evidence="1">Uncharacterized protein</fullName>
    </submittedName>
</protein>
<gene>
    <name evidence="1" type="ORF">HNQ75_001703</name>
</gene>
<accession>A0A7X0DCL0</accession>
<dbReference type="AlphaFoldDB" id="A0A7X0DCL0"/>
<proteinExistence type="predicted"/>
<comment type="caution">
    <text evidence="1">The sequence shown here is derived from an EMBL/GenBank/DDBJ whole genome shotgun (WGS) entry which is preliminary data.</text>
</comment>
<reference evidence="1 2" key="1">
    <citation type="submission" date="2020-08" db="EMBL/GenBank/DDBJ databases">
        <title>Genomic Encyclopedia of Type Strains, Phase IV (KMG-IV): sequencing the most valuable type-strain genomes for metagenomic binning, comparative biology and taxonomic classification.</title>
        <authorList>
            <person name="Goeker M."/>
        </authorList>
    </citation>
    <scope>NUCLEOTIDE SEQUENCE [LARGE SCALE GENOMIC DNA]</scope>
    <source>
        <strain evidence="1 2">DSM 102134</strain>
    </source>
</reference>
<name>A0A7X0DCL0_9HYPH</name>
<organism evidence="1 2">
    <name type="scientific">Pseudorhizobium flavum</name>
    <dbReference type="NCBI Taxonomy" id="1335061"/>
    <lineage>
        <taxon>Bacteria</taxon>
        <taxon>Pseudomonadati</taxon>
        <taxon>Pseudomonadota</taxon>
        <taxon>Alphaproteobacteria</taxon>
        <taxon>Hyphomicrobiales</taxon>
        <taxon>Rhizobiaceae</taxon>
        <taxon>Rhizobium/Agrobacterium group</taxon>
        <taxon>Pseudorhizobium</taxon>
    </lineage>
</organism>